<evidence type="ECO:0000259" key="2">
    <source>
        <dbReference type="Pfam" id="PF04892"/>
    </source>
</evidence>
<reference evidence="3" key="2">
    <citation type="submission" date="2020-09" db="EMBL/GenBank/DDBJ databases">
        <authorList>
            <person name="Sun Q."/>
            <person name="Ohkuma M."/>
        </authorList>
    </citation>
    <scope>NUCLEOTIDE SEQUENCE</scope>
    <source>
        <strain evidence="3">JCM 4988</strain>
    </source>
</reference>
<protein>
    <recommendedName>
        <fullName evidence="2">VanZ-like domain-containing protein</fullName>
    </recommendedName>
</protein>
<feature type="domain" description="VanZ-like" evidence="2">
    <location>
        <begin position="72"/>
        <end position="140"/>
    </location>
</feature>
<dbReference type="Proteomes" id="UP000630936">
    <property type="component" value="Unassembled WGS sequence"/>
</dbReference>
<name>A0A918Q274_9ACTN</name>
<dbReference type="Pfam" id="PF04892">
    <property type="entry name" value="VanZ"/>
    <property type="match status" value="1"/>
</dbReference>
<evidence type="ECO:0000313" key="3">
    <source>
        <dbReference type="EMBL" id="GGZ31272.1"/>
    </source>
</evidence>
<feature type="transmembrane region" description="Helical" evidence="1">
    <location>
        <begin position="124"/>
        <end position="143"/>
    </location>
</feature>
<proteinExistence type="predicted"/>
<keyword evidence="1" id="KW-0472">Membrane</keyword>
<evidence type="ECO:0000256" key="1">
    <source>
        <dbReference type="SAM" id="Phobius"/>
    </source>
</evidence>
<keyword evidence="1" id="KW-1133">Transmembrane helix</keyword>
<dbReference type="EMBL" id="BMWG01000006">
    <property type="protein sequence ID" value="GGZ31272.1"/>
    <property type="molecule type" value="Genomic_DNA"/>
</dbReference>
<gene>
    <name evidence="3" type="ORF">GCM10010387_26380</name>
</gene>
<accession>A0A918Q274</accession>
<comment type="caution">
    <text evidence="3">The sequence shown here is derived from an EMBL/GenBank/DDBJ whole genome shotgun (WGS) entry which is preliminary data.</text>
</comment>
<evidence type="ECO:0000313" key="4">
    <source>
        <dbReference type="Proteomes" id="UP000630936"/>
    </source>
</evidence>
<reference evidence="3" key="1">
    <citation type="journal article" date="2014" name="Int. J. Syst. Evol. Microbiol.">
        <title>Complete genome sequence of Corynebacterium casei LMG S-19264T (=DSM 44701T), isolated from a smear-ripened cheese.</title>
        <authorList>
            <consortium name="US DOE Joint Genome Institute (JGI-PGF)"/>
            <person name="Walter F."/>
            <person name="Albersmeier A."/>
            <person name="Kalinowski J."/>
            <person name="Ruckert C."/>
        </authorList>
    </citation>
    <scope>NUCLEOTIDE SEQUENCE</scope>
    <source>
        <strain evidence="3">JCM 4988</strain>
    </source>
</reference>
<sequence length="346" mass="37036">MALALVLTLLAGALAHRAARARGDRPVVTALWVACTTAVLSLTLWTTGGATDLRCVIDRDVLEPFRHLEGRLNAAMFVPFGFLGVLATRRVALMACLALVLPVSIETVQVLTSPLTGGCDPSDLVANTFGAICGVGLGVVVNRMRRRPCAPTPRYALAACGVAFVLLGASWAAWVNVTVWDRTMTLASASPAQKAAVGEALRRSFGDRYPITGVDFTNGEAGTGTVTAHFAAGSAELSWPDLEHFTVNLIPRRVEEGHAFPVPGASGPVRTHKEAERVALAYAERFAPWGLRRSVMDVERLGEESSPGWLVSWRHRDGDLPTPTRLDVLVDSEGHISDLITRRAGE</sequence>
<dbReference type="InterPro" id="IPR006976">
    <property type="entry name" value="VanZ-like"/>
</dbReference>
<feature type="transmembrane region" description="Helical" evidence="1">
    <location>
        <begin position="155"/>
        <end position="174"/>
    </location>
</feature>
<keyword evidence="1" id="KW-0812">Transmembrane</keyword>
<organism evidence="3 4">
    <name type="scientific">Streptomyces inusitatus</name>
    <dbReference type="NCBI Taxonomy" id="68221"/>
    <lineage>
        <taxon>Bacteria</taxon>
        <taxon>Bacillati</taxon>
        <taxon>Actinomycetota</taxon>
        <taxon>Actinomycetes</taxon>
        <taxon>Kitasatosporales</taxon>
        <taxon>Streptomycetaceae</taxon>
        <taxon>Streptomyces</taxon>
    </lineage>
</organism>
<feature type="transmembrane region" description="Helical" evidence="1">
    <location>
        <begin position="74"/>
        <end position="104"/>
    </location>
</feature>
<dbReference type="AlphaFoldDB" id="A0A918Q274"/>
<keyword evidence="4" id="KW-1185">Reference proteome</keyword>
<feature type="transmembrane region" description="Helical" evidence="1">
    <location>
        <begin position="30"/>
        <end position="53"/>
    </location>
</feature>